<evidence type="ECO:0000313" key="2">
    <source>
        <dbReference type="Proteomes" id="UP001291999"/>
    </source>
</evidence>
<dbReference type="Proteomes" id="UP001291999">
    <property type="component" value="Unassembled WGS sequence"/>
</dbReference>
<protein>
    <recommendedName>
        <fullName evidence="3">Apea-like HEPN domain-containing protein</fullName>
    </recommendedName>
</protein>
<gene>
    <name evidence="1" type="ORF">SFC79_17065</name>
</gene>
<evidence type="ECO:0000313" key="1">
    <source>
        <dbReference type="EMBL" id="MDZ5663487.1"/>
    </source>
</evidence>
<keyword evidence="2" id="KW-1185">Reference proteome</keyword>
<dbReference type="EMBL" id="JAXQPW010000007">
    <property type="protein sequence ID" value="MDZ5663487.1"/>
    <property type="molecule type" value="Genomic_DNA"/>
</dbReference>
<name>A0ABU5KF75_9ACTN</name>
<evidence type="ECO:0008006" key="3">
    <source>
        <dbReference type="Google" id="ProtNLM"/>
    </source>
</evidence>
<proteinExistence type="predicted"/>
<accession>A0ABU5KF75</accession>
<dbReference type="RefSeq" id="WP_322425274.1">
    <property type="nucleotide sequence ID" value="NZ_JAXQPW010000007.1"/>
</dbReference>
<sequence>MDDPKAVDADASALLAGQLLLGYVSATELYLRRTIARMVKVCPQIRASNSSQTIQFGAVDYYGKTGIEYALTEQVSFTEPGKIKSQLNARLGVAVGGGTSLERSISEFERLCQLRHALVHSHGVLSSANASLLLGASGTKAYQTRLDRDSLEWAAVVAVNLVRDVNLEVVRSTLWKWLTDGYLTPRKRVNRPRVDRLLSAIASETDRKSKLATFDTDTLTDLVTTVASEMGARRRSA</sequence>
<comment type="caution">
    <text evidence="1">The sequence shown here is derived from an EMBL/GenBank/DDBJ whole genome shotgun (WGS) entry which is preliminary data.</text>
</comment>
<organism evidence="1 2">
    <name type="scientific">Nocardioides renjunii</name>
    <dbReference type="NCBI Taxonomy" id="3095075"/>
    <lineage>
        <taxon>Bacteria</taxon>
        <taxon>Bacillati</taxon>
        <taxon>Actinomycetota</taxon>
        <taxon>Actinomycetes</taxon>
        <taxon>Propionibacteriales</taxon>
        <taxon>Nocardioidaceae</taxon>
        <taxon>Nocardioides</taxon>
    </lineage>
</organism>
<reference evidence="1 2" key="1">
    <citation type="submission" date="2023-11" db="EMBL/GenBank/DDBJ databases">
        <title>Novel species in genus Nocardioides.</title>
        <authorList>
            <person name="Zhou H."/>
        </authorList>
    </citation>
    <scope>NUCLEOTIDE SEQUENCE [LARGE SCALE GENOMIC DNA]</scope>
    <source>
        <strain evidence="1 2">S-58</strain>
    </source>
</reference>